<dbReference type="EMBL" id="KL198018">
    <property type="protein sequence ID" value="KDQ20027.1"/>
    <property type="molecule type" value="Genomic_DNA"/>
</dbReference>
<feature type="region of interest" description="Disordered" evidence="1">
    <location>
        <begin position="363"/>
        <end position="399"/>
    </location>
</feature>
<feature type="compositionally biased region" description="Low complexity" evidence="1">
    <location>
        <begin position="93"/>
        <end position="108"/>
    </location>
</feature>
<evidence type="ECO:0000313" key="2">
    <source>
        <dbReference type="EMBL" id="KDQ20027.1"/>
    </source>
</evidence>
<feature type="compositionally biased region" description="Low complexity" evidence="1">
    <location>
        <begin position="337"/>
        <end position="348"/>
    </location>
</feature>
<protein>
    <submittedName>
        <fullName evidence="2">Uncharacterized protein</fullName>
    </submittedName>
</protein>
<evidence type="ECO:0000313" key="3">
    <source>
        <dbReference type="Proteomes" id="UP000027195"/>
    </source>
</evidence>
<feature type="compositionally biased region" description="Polar residues" evidence="1">
    <location>
        <begin position="81"/>
        <end position="90"/>
    </location>
</feature>
<sequence length="473" mass="50849">MSSATATASASTSPYFRPHSRRRRTARFSCIMPPIVSASRPATQPPSRPFTPPSVFALDHEMHTDSGSSSSSSSQSTVSSPRPSLPTSLASFALSHPTSSSAPTSPLSALMTLDEPHTITGSTPSVLTSPYPLIRKLRRPSLLGLGGITKSASSTHLSLLSSSSDIMIPTALSWKERERARTRRNSSSASSSSGKMKEDDSPQTPPLFMDDIKSRPTTPATPPPRSASLPTNPDPESKPIRRRPPKPQRLLTLMSEFNTPDAEFDVKSDASFQRLLASHPELPIRPRAPRPLSERGRFPEEVRDDEPIDDGNSSASEDEDDMFGDETLTLSGASVDNPSRGSSSSPNGMDLDIGILGQSPMSLGSTSNAWRETPPPSTVRMGKRKFNEDRYEPYPSTKRRAVSPSVSTLVSPIFIPRSSPINIPRPLSTASSPILRPIPRLASAYGYGHRGDSSREEREVNGAGDGVGSLNLG</sequence>
<dbReference type="OrthoDB" id="5396103at2759"/>
<organism evidence="2 3">
    <name type="scientific">Botryobasidium botryosum (strain FD-172 SS1)</name>
    <dbReference type="NCBI Taxonomy" id="930990"/>
    <lineage>
        <taxon>Eukaryota</taxon>
        <taxon>Fungi</taxon>
        <taxon>Dikarya</taxon>
        <taxon>Basidiomycota</taxon>
        <taxon>Agaricomycotina</taxon>
        <taxon>Agaricomycetes</taxon>
        <taxon>Cantharellales</taxon>
        <taxon>Botryobasidiaceae</taxon>
        <taxon>Botryobasidium</taxon>
    </lineage>
</organism>
<feature type="compositionally biased region" description="Low complexity" evidence="1">
    <location>
        <begin position="66"/>
        <end position="80"/>
    </location>
</feature>
<keyword evidence="3" id="KW-1185">Reference proteome</keyword>
<feature type="compositionally biased region" description="Basic and acidic residues" evidence="1">
    <location>
        <begin position="449"/>
        <end position="460"/>
    </location>
</feature>
<dbReference type="STRING" id="930990.A0A067N7B1"/>
<dbReference type="Proteomes" id="UP000027195">
    <property type="component" value="Unassembled WGS sequence"/>
</dbReference>
<feature type="compositionally biased region" description="Pro residues" evidence="1">
    <location>
        <begin position="43"/>
        <end position="52"/>
    </location>
</feature>
<proteinExistence type="predicted"/>
<feature type="compositionally biased region" description="Low complexity" evidence="1">
    <location>
        <begin position="1"/>
        <end position="13"/>
    </location>
</feature>
<dbReference type="AlphaFoldDB" id="A0A067N7B1"/>
<evidence type="ECO:0000256" key="1">
    <source>
        <dbReference type="SAM" id="MobiDB-lite"/>
    </source>
</evidence>
<accession>A0A067N7B1</accession>
<dbReference type="HOGENOM" id="CLU_052537_0_0_1"/>
<feature type="region of interest" description="Disordered" evidence="1">
    <location>
        <begin position="176"/>
        <end position="247"/>
    </location>
</feature>
<dbReference type="InParanoid" id="A0A067N7B1"/>
<feature type="region of interest" description="Disordered" evidence="1">
    <location>
        <begin position="445"/>
        <end position="473"/>
    </location>
</feature>
<feature type="region of interest" description="Disordered" evidence="1">
    <location>
        <begin position="281"/>
        <end position="348"/>
    </location>
</feature>
<gene>
    <name evidence="2" type="ORF">BOTBODRAFT_170054</name>
</gene>
<reference evidence="3" key="1">
    <citation type="journal article" date="2014" name="Proc. Natl. Acad. Sci. U.S.A.">
        <title>Extensive sampling of basidiomycete genomes demonstrates inadequacy of the white-rot/brown-rot paradigm for wood decay fungi.</title>
        <authorList>
            <person name="Riley R."/>
            <person name="Salamov A.A."/>
            <person name="Brown D.W."/>
            <person name="Nagy L.G."/>
            <person name="Floudas D."/>
            <person name="Held B.W."/>
            <person name="Levasseur A."/>
            <person name="Lombard V."/>
            <person name="Morin E."/>
            <person name="Otillar R."/>
            <person name="Lindquist E.A."/>
            <person name="Sun H."/>
            <person name="LaButti K.M."/>
            <person name="Schmutz J."/>
            <person name="Jabbour D."/>
            <person name="Luo H."/>
            <person name="Baker S.E."/>
            <person name="Pisabarro A.G."/>
            <person name="Walton J.D."/>
            <person name="Blanchette R.A."/>
            <person name="Henrissat B."/>
            <person name="Martin F."/>
            <person name="Cullen D."/>
            <person name="Hibbett D.S."/>
            <person name="Grigoriev I.V."/>
        </authorList>
    </citation>
    <scope>NUCLEOTIDE SEQUENCE [LARGE SCALE GENOMIC DNA]</scope>
    <source>
        <strain evidence="3">FD-172 SS1</strain>
    </source>
</reference>
<feature type="compositionally biased region" description="Basic and acidic residues" evidence="1">
    <location>
        <begin position="292"/>
        <end position="301"/>
    </location>
</feature>
<feature type="region of interest" description="Disordered" evidence="1">
    <location>
        <begin position="1"/>
        <end position="108"/>
    </location>
</feature>
<name>A0A067N7B1_BOTB1</name>